<reference evidence="2 3" key="1">
    <citation type="journal article" date="2021" name="BMC Genomics">
        <title>Datura genome reveals duplications of psychoactive alkaloid biosynthetic genes and high mutation rate following tissue culture.</title>
        <authorList>
            <person name="Rajewski A."/>
            <person name="Carter-House D."/>
            <person name="Stajich J."/>
            <person name="Litt A."/>
        </authorList>
    </citation>
    <scope>NUCLEOTIDE SEQUENCE [LARGE SCALE GENOMIC DNA]</scope>
    <source>
        <strain evidence="2">AR-01</strain>
    </source>
</reference>
<gene>
    <name evidence="2" type="ORF">HAX54_020886</name>
</gene>
<comment type="caution">
    <text evidence="2">The sequence shown here is derived from an EMBL/GenBank/DDBJ whole genome shotgun (WGS) entry which is preliminary data.</text>
</comment>
<feature type="compositionally biased region" description="Basic and acidic residues" evidence="1">
    <location>
        <begin position="142"/>
        <end position="152"/>
    </location>
</feature>
<organism evidence="2 3">
    <name type="scientific">Datura stramonium</name>
    <name type="common">Jimsonweed</name>
    <name type="synonym">Common thornapple</name>
    <dbReference type="NCBI Taxonomy" id="4076"/>
    <lineage>
        <taxon>Eukaryota</taxon>
        <taxon>Viridiplantae</taxon>
        <taxon>Streptophyta</taxon>
        <taxon>Embryophyta</taxon>
        <taxon>Tracheophyta</taxon>
        <taxon>Spermatophyta</taxon>
        <taxon>Magnoliopsida</taxon>
        <taxon>eudicotyledons</taxon>
        <taxon>Gunneridae</taxon>
        <taxon>Pentapetalae</taxon>
        <taxon>asterids</taxon>
        <taxon>lamiids</taxon>
        <taxon>Solanales</taxon>
        <taxon>Solanaceae</taxon>
        <taxon>Solanoideae</taxon>
        <taxon>Datureae</taxon>
        <taxon>Datura</taxon>
    </lineage>
</organism>
<dbReference type="Proteomes" id="UP000823775">
    <property type="component" value="Unassembled WGS sequence"/>
</dbReference>
<feature type="compositionally biased region" description="Basic and acidic residues" evidence="1">
    <location>
        <begin position="102"/>
        <end position="113"/>
    </location>
</feature>
<feature type="region of interest" description="Disordered" evidence="1">
    <location>
        <begin position="95"/>
        <end position="119"/>
    </location>
</feature>
<keyword evidence="3" id="KW-1185">Reference proteome</keyword>
<sequence>MKGRRERLGGFHGETGEGKERVGGDRCWLRRSDGRATASTQQLVVEKWRRRSFRVGEDGGLGKRRCIAGLSCFSRSGGHGERVLVGRGRSRWLPRAGWRKMRGSDNEGEEKAERRKRKKRDGCNFPVVRVVFSCQEGPTKMVEGEGKGEGGRQRTGRRS</sequence>
<protein>
    <submittedName>
        <fullName evidence="2">Uncharacterized protein</fullName>
    </submittedName>
</protein>
<accession>A0ABS8UTR2</accession>
<evidence type="ECO:0000313" key="2">
    <source>
        <dbReference type="EMBL" id="MCD9637551.1"/>
    </source>
</evidence>
<evidence type="ECO:0000256" key="1">
    <source>
        <dbReference type="SAM" id="MobiDB-lite"/>
    </source>
</evidence>
<name>A0ABS8UTR2_DATST</name>
<feature type="region of interest" description="Disordered" evidence="1">
    <location>
        <begin position="1"/>
        <end position="22"/>
    </location>
</feature>
<proteinExistence type="predicted"/>
<dbReference type="EMBL" id="JACEIK010002507">
    <property type="protein sequence ID" value="MCD9637551.1"/>
    <property type="molecule type" value="Genomic_DNA"/>
</dbReference>
<feature type="region of interest" description="Disordered" evidence="1">
    <location>
        <begin position="136"/>
        <end position="159"/>
    </location>
</feature>
<evidence type="ECO:0000313" key="3">
    <source>
        <dbReference type="Proteomes" id="UP000823775"/>
    </source>
</evidence>